<protein>
    <submittedName>
        <fullName evidence="2">Uncharacterized protein</fullName>
    </submittedName>
</protein>
<evidence type="ECO:0000256" key="1">
    <source>
        <dbReference type="SAM" id="MobiDB-lite"/>
    </source>
</evidence>
<dbReference type="EMBL" id="JAPXFL010000009">
    <property type="protein sequence ID" value="KAK9501841.1"/>
    <property type="molecule type" value="Genomic_DNA"/>
</dbReference>
<comment type="caution">
    <text evidence="2">The sequence shown here is derived from an EMBL/GenBank/DDBJ whole genome shotgun (WGS) entry which is preliminary data.</text>
</comment>
<reference evidence="2 3" key="1">
    <citation type="submission" date="2022-12" db="EMBL/GenBank/DDBJ databases">
        <title>Chromosome-level genome assembly of true bugs.</title>
        <authorList>
            <person name="Ma L."/>
            <person name="Li H."/>
        </authorList>
    </citation>
    <scope>NUCLEOTIDE SEQUENCE [LARGE SCALE GENOMIC DNA]</scope>
    <source>
        <strain evidence="2">Lab_2022b</strain>
    </source>
</reference>
<feature type="region of interest" description="Disordered" evidence="1">
    <location>
        <begin position="435"/>
        <end position="465"/>
    </location>
</feature>
<accession>A0AAW1CTP5</accession>
<keyword evidence="3" id="KW-1185">Reference proteome</keyword>
<evidence type="ECO:0000313" key="3">
    <source>
        <dbReference type="Proteomes" id="UP001461498"/>
    </source>
</evidence>
<feature type="region of interest" description="Disordered" evidence="1">
    <location>
        <begin position="181"/>
        <end position="284"/>
    </location>
</feature>
<sequence length="521" mass="57804">MGLELGSSKQYIIQAKARRSFSAGVEDNSQFGYVTMFLEYTMMRNIVFWVNIWGSPSKQAASSISAFNWNIVNILNELTDIVTLGQSVIDGDSSKLHKFREAAIHSDSLFNTAQELWQQILISSFAQPPDSASICQVRRTYYHIKALARKINSKPETVTPHEYVSSYPTFPNITSSKFHNNLLHSATPNSSNKICNPQPSPHSSVTKSTAFPSAPSSVKQPVSRKASHRLPMVSASTYSPKHKNNTRKSSPNHRKPSHPLRNQRNSSPCTKSSPSPSSSLHGHLQGRALNQSKPTSYPSILDVGLAQYFDTKHSIVSSKISFPTFKLRLSEFQRSSIIPKLLPLWFRPAAKFDLLNDKISSFHYCSPSKFERGFFLRGAPSYRTSISSSLSSYKLLAAHRPIHDSEVCVKSSRIFSYNSTLLNFSYAPRSHVRRNSQLQLSGTKESNISDKTNSSNSSNLSPSPRYSDVAAHSFLTFSLLPSPLRPPPKPPPIKSRHASTSARICSSSPTASYLIASSIAF</sequence>
<gene>
    <name evidence="2" type="ORF">O3M35_012495</name>
</gene>
<organism evidence="2 3">
    <name type="scientific">Rhynocoris fuscipes</name>
    <dbReference type="NCBI Taxonomy" id="488301"/>
    <lineage>
        <taxon>Eukaryota</taxon>
        <taxon>Metazoa</taxon>
        <taxon>Ecdysozoa</taxon>
        <taxon>Arthropoda</taxon>
        <taxon>Hexapoda</taxon>
        <taxon>Insecta</taxon>
        <taxon>Pterygota</taxon>
        <taxon>Neoptera</taxon>
        <taxon>Paraneoptera</taxon>
        <taxon>Hemiptera</taxon>
        <taxon>Heteroptera</taxon>
        <taxon>Panheteroptera</taxon>
        <taxon>Cimicomorpha</taxon>
        <taxon>Reduviidae</taxon>
        <taxon>Harpactorinae</taxon>
        <taxon>Harpactorini</taxon>
        <taxon>Rhynocoris</taxon>
    </lineage>
</organism>
<feature type="compositionally biased region" description="Pro residues" evidence="1">
    <location>
        <begin position="483"/>
        <end position="493"/>
    </location>
</feature>
<feature type="compositionally biased region" description="Polar residues" evidence="1">
    <location>
        <begin position="435"/>
        <end position="445"/>
    </location>
</feature>
<feature type="compositionally biased region" description="Low complexity" evidence="1">
    <location>
        <begin position="266"/>
        <end position="279"/>
    </location>
</feature>
<feature type="compositionally biased region" description="Low complexity" evidence="1">
    <location>
        <begin position="449"/>
        <end position="463"/>
    </location>
</feature>
<feature type="compositionally biased region" description="Basic residues" evidence="1">
    <location>
        <begin position="240"/>
        <end position="258"/>
    </location>
</feature>
<feature type="region of interest" description="Disordered" evidence="1">
    <location>
        <begin position="482"/>
        <end position="501"/>
    </location>
</feature>
<dbReference type="Proteomes" id="UP001461498">
    <property type="component" value="Unassembled WGS sequence"/>
</dbReference>
<feature type="compositionally biased region" description="Polar residues" evidence="1">
    <location>
        <begin position="181"/>
        <end position="220"/>
    </location>
</feature>
<dbReference type="AlphaFoldDB" id="A0AAW1CTP5"/>
<name>A0AAW1CTP5_9HEMI</name>
<proteinExistence type="predicted"/>
<evidence type="ECO:0000313" key="2">
    <source>
        <dbReference type="EMBL" id="KAK9501841.1"/>
    </source>
</evidence>